<comment type="caution">
    <text evidence="2">The sequence shown here is derived from an EMBL/GenBank/DDBJ whole genome shotgun (WGS) entry which is preliminary data.</text>
</comment>
<feature type="compositionally biased region" description="Basic and acidic residues" evidence="1">
    <location>
        <begin position="370"/>
        <end position="380"/>
    </location>
</feature>
<evidence type="ECO:0000313" key="2">
    <source>
        <dbReference type="EMBL" id="EJK61141.1"/>
    </source>
</evidence>
<proteinExistence type="predicted"/>
<dbReference type="AlphaFoldDB" id="K0SJJ2"/>
<accession>K0SJJ2</accession>
<dbReference type="Proteomes" id="UP000266841">
    <property type="component" value="Unassembled WGS sequence"/>
</dbReference>
<sequence length="609" mass="68269">MGWAMIVTAGGRCDIPTLRSFEMFIKFYIYLQSRRGKHPWIMDGGTEVFRNAELSTVLSFSARLEQFKKHGRVALEAAPSGNEASTMASVISFSGVESVGDPSDFRKHPQYEDFWKIVSNLPCFYDGETDDPKTISTEVMCPLIDAHKKTNGRFPQREYNYLDPMKCPPSRRSSVFQGAFLYWKKKQFIEGKLPDEDKLKLEAIGVTFRDEIRGGSFADEESFIRQLNELDKWMEANGGRLPRRSKRKSAAVEHEVSSFMSSSLSTLKTVLLSKTVGRRKERQTFMSERLYQWVTSGLLPDTYMEFFRDQGVLFGHLLLTGETCIHGQKPFEGQTYAQVEDIPTQDYYLNAAGGIVNTNSGVGEDDDAEGDNRNEVNREADENDMMDIERENANLLVEEVNDNLSHDGPAEASANEEVDEDDELRLVPGGLVMGCTCGMPHTKTEFKTAFPMQCQVCLQWSLITEKCAGFSQKDAGGREGWMCSVCFMEPEPEEVDEGGVAEGGEGDVDEGGVEEGRVGEGEERNFVYHNPCTCGKHFSHGMRDTFVLCDGKCGQWSRVSSSCCPEVCPPCPDANKEDDNEEVKWYCGLCNDWSKEGYQFASAASSVEY</sequence>
<dbReference type="EMBL" id="AGNL01020359">
    <property type="protein sequence ID" value="EJK61141.1"/>
    <property type="molecule type" value="Genomic_DNA"/>
</dbReference>
<feature type="region of interest" description="Disordered" evidence="1">
    <location>
        <begin position="494"/>
        <end position="515"/>
    </location>
</feature>
<keyword evidence="3" id="KW-1185">Reference proteome</keyword>
<reference evidence="2 3" key="1">
    <citation type="journal article" date="2012" name="Genome Biol.">
        <title>Genome and low-iron response of an oceanic diatom adapted to chronic iron limitation.</title>
        <authorList>
            <person name="Lommer M."/>
            <person name="Specht M."/>
            <person name="Roy A.S."/>
            <person name="Kraemer L."/>
            <person name="Andreson R."/>
            <person name="Gutowska M.A."/>
            <person name="Wolf J."/>
            <person name="Bergner S.V."/>
            <person name="Schilhabel M.B."/>
            <person name="Klostermeier U.C."/>
            <person name="Beiko R.G."/>
            <person name="Rosenstiel P."/>
            <person name="Hippler M."/>
            <person name="Laroche J."/>
        </authorList>
    </citation>
    <scope>NUCLEOTIDE SEQUENCE [LARGE SCALE GENOMIC DNA]</scope>
    <source>
        <strain evidence="2 3">CCMP1005</strain>
    </source>
</reference>
<gene>
    <name evidence="2" type="ORF">THAOC_18416</name>
</gene>
<name>K0SJJ2_THAOC</name>
<evidence type="ECO:0000256" key="1">
    <source>
        <dbReference type="SAM" id="MobiDB-lite"/>
    </source>
</evidence>
<organism evidence="2 3">
    <name type="scientific">Thalassiosira oceanica</name>
    <name type="common">Marine diatom</name>
    <dbReference type="NCBI Taxonomy" id="159749"/>
    <lineage>
        <taxon>Eukaryota</taxon>
        <taxon>Sar</taxon>
        <taxon>Stramenopiles</taxon>
        <taxon>Ochrophyta</taxon>
        <taxon>Bacillariophyta</taxon>
        <taxon>Coscinodiscophyceae</taxon>
        <taxon>Thalassiosirophycidae</taxon>
        <taxon>Thalassiosirales</taxon>
        <taxon>Thalassiosiraceae</taxon>
        <taxon>Thalassiosira</taxon>
    </lineage>
</organism>
<protein>
    <submittedName>
        <fullName evidence="2">Uncharacterized protein</fullName>
    </submittedName>
</protein>
<feature type="non-terminal residue" evidence="2">
    <location>
        <position position="609"/>
    </location>
</feature>
<evidence type="ECO:0000313" key="3">
    <source>
        <dbReference type="Proteomes" id="UP000266841"/>
    </source>
</evidence>
<feature type="compositionally biased region" description="Acidic residues" evidence="1">
    <location>
        <begin position="494"/>
        <end position="513"/>
    </location>
</feature>
<feature type="region of interest" description="Disordered" evidence="1">
    <location>
        <begin position="359"/>
        <end position="382"/>
    </location>
</feature>